<evidence type="ECO:0000256" key="4">
    <source>
        <dbReference type="RuleBase" id="RU000663"/>
    </source>
</evidence>
<gene>
    <name evidence="8" type="ORF">SSX86_017137</name>
</gene>
<dbReference type="GO" id="GO:0007131">
    <property type="term" value="P:reciprocal meiotic recombination"/>
    <property type="evidence" value="ECO:0007669"/>
    <property type="project" value="InterPro"/>
</dbReference>
<dbReference type="InterPro" id="IPR024794">
    <property type="entry name" value="Rbsml_eL15_core_dom_sf"/>
</dbReference>
<organism evidence="8 9">
    <name type="scientific">Deinandra increscens subsp. villosa</name>
    <dbReference type="NCBI Taxonomy" id="3103831"/>
    <lineage>
        <taxon>Eukaryota</taxon>
        <taxon>Viridiplantae</taxon>
        <taxon>Streptophyta</taxon>
        <taxon>Embryophyta</taxon>
        <taxon>Tracheophyta</taxon>
        <taxon>Spermatophyta</taxon>
        <taxon>Magnoliopsida</taxon>
        <taxon>eudicotyledons</taxon>
        <taxon>Gunneridae</taxon>
        <taxon>Pentapetalae</taxon>
        <taxon>asterids</taxon>
        <taxon>campanulids</taxon>
        <taxon>Asterales</taxon>
        <taxon>Asteraceae</taxon>
        <taxon>Asteroideae</taxon>
        <taxon>Heliantheae alliance</taxon>
        <taxon>Madieae</taxon>
        <taxon>Madiinae</taxon>
        <taxon>Deinandra</taxon>
    </lineage>
</organism>
<comment type="similarity">
    <text evidence="1 4">Belongs to the eukaryotic ribosomal protein eL15 family.</text>
</comment>
<dbReference type="PANTHER" id="PTHR46740:SF2">
    <property type="entry name" value="PROTEIN DYAD"/>
    <property type="match status" value="1"/>
</dbReference>
<dbReference type="Gene3D" id="3.40.1120.10">
    <property type="entry name" value="Ribosomal protein l15e"/>
    <property type="match status" value="1"/>
</dbReference>
<dbReference type="Pfam" id="PF00827">
    <property type="entry name" value="Ribosomal_L15e"/>
    <property type="match status" value="1"/>
</dbReference>
<dbReference type="GO" id="GO:0051177">
    <property type="term" value="P:meiotic sister chromatid cohesion"/>
    <property type="evidence" value="ECO:0007669"/>
    <property type="project" value="InterPro"/>
</dbReference>
<feature type="coiled-coil region" evidence="5">
    <location>
        <begin position="406"/>
        <end position="451"/>
    </location>
</feature>
<evidence type="ECO:0000259" key="7">
    <source>
        <dbReference type="Pfam" id="PF25874"/>
    </source>
</evidence>
<dbReference type="SMART" id="SM01384">
    <property type="entry name" value="Ribosomal_L15e"/>
    <property type="match status" value="1"/>
</dbReference>
<dbReference type="NCBIfam" id="NF003269">
    <property type="entry name" value="PRK04243.1"/>
    <property type="match status" value="1"/>
</dbReference>
<proteinExistence type="inferred from homology"/>
<evidence type="ECO:0000256" key="6">
    <source>
        <dbReference type="SAM" id="MobiDB-lite"/>
    </source>
</evidence>
<dbReference type="GO" id="GO:0006412">
    <property type="term" value="P:translation"/>
    <property type="evidence" value="ECO:0007669"/>
    <property type="project" value="InterPro"/>
</dbReference>
<feature type="domain" description="PTC1-like winged helix-turn-helix" evidence="7">
    <location>
        <begin position="285"/>
        <end position="367"/>
    </location>
</feature>
<sequence>METYHRKRSKRSAINANNDMMSFKRQETGSLLLEEAPRKPPPLARQLLLDTNCDVADFEEVEVGSVYEIYHQNLPPRTPTQLMCTRVVMVSEKTDLNVGIRYPSGVSLRTYFSSGITEMYPALDEKFVMGTKLARKVLLRQVPSKEFAEKKHLVCFWLVNPSSQYRTNVEDTGLAKELKKSMITWGVRRQVMFIQRDKELSNTQSSSSFVQGEGVLTNQQQIDNNVSQEDEEIEDEAEEEVEHANSTRILRKRKKGKQVNHLWQVNRKPMKKCKKLAIIRDPTDRWSKERYMAAELSLLEAMKEKKAMIGNPITRPALRVEARKRIGDTGLLDHLLKHVANKVAPGGKLRFRRSHNADGAMEYWLEDANLLKIRKDAGVSDPFWIPPPGWKPGDSPIQDPIVAKEINHLKEEISNMKRDQDISKKQSEEEIAKLKREIQDLTSNRKQDKSDAMVVYEPVESNPKQLSSICNLMLHSESEISDDDVANSIFQREIRKKDIFDFLKKLQALLQQAEVKETTQMDLESTKAGTELITATVVGSGDQKESQKQPKVADKNVTPVPPPAGDQKLAPPPEESGLPITAAGPPLAPPEGKAAKIERLKSGFRICRPQGTFLWPNMVNSTTPTTNMSSSLLVVPTPPSVNSSTPPQPLYHHPHHYHLSLASPVRPVPEKRPITVPPPPATTIVNLNQVPTNSSAELKLSTPTTNEPVEAAARYKKMKRSSSSSLDSTGTRDSSAGGKWQLNDAAHYVHVPKIHSIAGRRASQSIPPLQPCFSKTLIQTWLHFSNRKSSRLSADRTSEESPTMGAYTYVSELWRKKQSDVMRFMQRVRCWEYRQLPSIVRVTHPTRPDKARRMGYKAKQGYVIYRVRVRRGGRKRPVPKGIVYGKPTNQGVTQLKFQRSKRSVAEERAGRKLGGLKVLNSYWLNEDSTYKYFEVILVDPAHAAIRNDPRINWICNPVHKHRELRGLTSAGKKYRGLRGKGHLNHKARPSRRATWKRNNTLSLRRYR</sequence>
<accession>A0AAP0GWQ8</accession>
<comment type="caution">
    <text evidence="8">The sequence shown here is derived from an EMBL/GenBank/DDBJ whole genome shotgun (WGS) entry which is preliminary data.</text>
</comment>
<feature type="region of interest" description="Disordered" evidence="6">
    <location>
        <begin position="1"/>
        <end position="20"/>
    </location>
</feature>
<evidence type="ECO:0000256" key="5">
    <source>
        <dbReference type="SAM" id="Coils"/>
    </source>
</evidence>
<feature type="region of interest" description="Disordered" evidence="6">
    <location>
        <begin position="711"/>
        <end position="738"/>
    </location>
</feature>
<dbReference type="InterPro" id="IPR012678">
    <property type="entry name" value="Ribosomal_uL23/eL15/eS24_sf"/>
</dbReference>
<keyword evidence="3 4" id="KW-0687">Ribonucleoprotein</keyword>
<feature type="compositionally biased region" description="Basic and acidic residues" evidence="6">
    <location>
        <begin position="542"/>
        <end position="554"/>
    </location>
</feature>
<feature type="compositionally biased region" description="Pro residues" evidence="6">
    <location>
        <begin position="559"/>
        <end position="574"/>
    </location>
</feature>
<dbReference type="SUPFAM" id="SSF54189">
    <property type="entry name" value="Ribosomal proteins S24e, L23 and L15e"/>
    <property type="match status" value="1"/>
</dbReference>
<dbReference type="GO" id="GO:0003729">
    <property type="term" value="F:mRNA binding"/>
    <property type="evidence" value="ECO:0007669"/>
    <property type="project" value="UniProtKB-ARBA"/>
</dbReference>
<evidence type="ECO:0000313" key="9">
    <source>
        <dbReference type="Proteomes" id="UP001408789"/>
    </source>
</evidence>
<dbReference type="PANTHER" id="PTHR46740">
    <property type="entry name" value="PROTEIN DYAD"/>
    <property type="match status" value="1"/>
</dbReference>
<dbReference type="InterPro" id="IPR044221">
    <property type="entry name" value="DYAD/AMEIOTIC1"/>
</dbReference>
<dbReference type="FunFam" id="3.40.1120.10:FF:000001">
    <property type="entry name" value="Ribosomal protein L15"/>
    <property type="match status" value="1"/>
</dbReference>
<evidence type="ECO:0000313" key="8">
    <source>
        <dbReference type="EMBL" id="KAK9063267.1"/>
    </source>
</evidence>
<evidence type="ECO:0000256" key="2">
    <source>
        <dbReference type="ARBA" id="ARBA00022980"/>
    </source>
</evidence>
<feature type="compositionally biased region" description="Basic residues" evidence="6">
    <location>
        <begin position="1"/>
        <end position="11"/>
    </location>
</feature>
<dbReference type="InterPro" id="IPR059080">
    <property type="entry name" value="WHD_PTC1"/>
</dbReference>
<feature type="region of interest" description="Disordered" evidence="6">
    <location>
        <begin position="536"/>
        <end position="590"/>
    </location>
</feature>
<feature type="compositionally biased region" description="Low complexity" evidence="6">
    <location>
        <begin position="721"/>
        <end position="735"/>
    </location>
</feature>
<reference evidence="8 9" key="1">
    <citation type="submission" date="2024-04" db="EMBL/GenBank/DDBJ databases">
        <title>The reference genome of an endangered Asteraceae, Deinandra increscens subsp. villosa, native to the Central Coast of California.</title>
        <authorList>
            <person name="Guilliams M."/>
            <person name="Hasenstab-Lehman K."/>
            <person name="Meyer R."/>
            <person name="Mcevoy S."/>
        </authorList>
    </citation>
    <scope>NUCLEOTIDE SEQUENCE [LARGE SCALE GENOMIC DNA]</scope>
    <source>
        <tissue evidence="8">Leaf</tissue>
    </source>
</reference>
<dbReference type="Proteomes" id="UP001408789">
    <property type="component" value="Unassembled WGS sequence"/>
</dbReference>
<dbReference type="GO" id="GO:0005840">
    <property type="term" value="C:ribosome"/>
    <property type="evidence" value="ECO:0007669"/>
    <property type="project" value="UniProtKB-KW"/>
</dbReference>
<protein>
    <recommendedName>
        <fullName evidence="4">Ribosomal protein L15</fullName>
    </recommendedName>
</protein>
<dbReference type="GO" id="GO:1990904">
    <property type="term" value="C:ribonucleoprotein complex"/>
    <property type="evidence" value="ECO:0007669"/>
    <property type="project" value="UniProtKB-KW"/>
</dbReference>
<keyword evidence="5" id="KW-0175">Coiled coil</keyword>
<dbReference type="Pfam" id="PF25874">
    <property type="entry name" value="WHD_plant_repro"/>
    <property type="match status" value="1"/>
</dbReference>
<dbReference type="GO" id="GO:0003735">
    <property type="term" value="F:structural constituent of ribosome"/>
    <property type="evidence" value="ECO:0007669"/>
    <property type="project" value="InterPro"/>
</dbReference>
<evidence type="ECO:0000256" key="3">
    <source>
        <dbReference type="ARBA" id="ARBA00023274"/>
    </source>
</evidence>
<evidence type="ECO:0000256" key="1">
    <source>
        <dbReference type="ARBA" id="ARBA00006857"/>
    </source>
</evidence>
<dbReference type="InterPro" id="IPR000439">
    <property type="entry name" value="Ribosomal_eL15"/>
</dbReference>
<keyword evidence="2 4" id="KW-0689">Ribosomal protein</keyword>
<name>A0AAP0GWQ8_9ASTR</name>
<dbReference type="EMBL" id="JBCNJP010000018">
    <property type="protein sequence ID" value="KAK9063267.1"/>
    <property type="molecule type" value="Genomic_DNA"/>
</dbReference>
<keyword evidence="9" id="KW-1185">Reference proteome</keyword>
<dbReference type="AlphaFoldDB" id="A0AAP0GWQ8"/>